<comment type="caution">
    <text evidence="1">The sequence shown here is derived from an EMBL/GenBank/DDBJ whole genome shotgun (WGS) entry which is preliminary data.</text>
</comment>
<gene>
    <name evidence="1" type="ORF">EV182_003583</name>
</gene>
<evidence type="ECO:0000313" key="1">
    <source>
        <dbReference type="EMBL" id="KAJ1674292.1"/>
    </source>
</evidence>
<protein>
    <submittedName>
        <fullName evidence="1">Uncharacterized protein</fullName>
    </submittedName>
</protein>
<sequence>MLCKIPHIEELVSPERDFEFLQKLANSQWLELLSDGGVLDIPSCRNLVLSLSRDTNTSYDVALVLLIQHALSLKRFDLALPLSRVGNIKHSNPYYTMALIQVALASRNESRAIELALAAIRSPEASNRSSLIHLTQILSHLVNARYFAAAKPIVKKVTSLVCKSPSLPAFDALINYYSELHDTENVEVVWQKLIDSGIRPDVKVHCSRITAHSLSQPNNHANLLKAFDEFLATQMAPNTKIITMVVRSYCKNGQPTHAIALIERAVHQWGLQPTTTAMNNLILVLSTRKRSYKSAFQIFNTMCLSWLRGDQGLGPAAEGSNDWDHVYSVCKESRTSPSDDVREPEQLADTGSGQQRRGFMSWLTSQVHWTPHTSTGTHQLGLPSQVLGLNHNSAATIGGGGRDGGDDNNDRGVSSMKDWNHRTSSLPGVIIPPPSFHTFKIIIPASCRFGELSHVSYIWWMFLLWSKSPNFNSSGISVLKPVVSDPPSPASGPDRFAKLSAQLRALCSAEAAHNTKATLGPMFWHMAGLVDGANFQQQRMLRKQKLVTLSMGILKRLDHEGKLVKRLGDAILKPLLQPSNIDSNAAPGP</sequence>
<dbReference type="Proteomes" id="UP001145114">
    <property type="component" value="Unassembled WGS sequence"/>
</dbReference>
<dbReference type="EMBL" id="JAMZIH010006093">
    <property type="protein sequence ID" value="KAJ1674292.1"/>
    <property type="molecule type" value="Genomic_DNA"/>
</dbReference>
<reference evidence="1" key="1">
    <citation type="submission" date="2022-06" db="EMBL/GenBank/DDBJ databases">
        <title>Phylogenomic reconstructions and comparative analyses of Kickxellomycotina fungi.</title>
        <authorList>
            <person name="Reynolds N.K."/>
            <person name="Stajich J.E."/>
            <person name="Barry K."/>
            <person name="Grigoriev I.V."/>
            <person name="Crous P."/>
            <person name="Smith M.E."/>
        </authorList>
    </citation>
    <scope>NUCLEOTIDE SEQUENCE</scope>
    <source>
        <strain evidence="1">RSA 2271</strain>
    </source>
</reference>
<evidence type="ECO:0000313" key="2">
    <source>
        <dbReference type="Proteomes" id="UP001145114"/>
    </source>
</evidence>
<organism evidence="1 2">
    <name type="scientific">Spiromyces aspiralis</name>
    <dbReference type="NCBI Taxonomy" id="68401"/>
    <lineage>
        <taxon>Eukaryota</taxon>
        <taxon>Fungi</taxon>
        <taxon>Fungi incertae sedis</taxon>
        <taxon>Zoopagomycota</taxon>
        <taxon>Kickxellomycotina</taxon>
        <taxon>Kickxellomycetes</taxon>
        <taxon>Kickxellales</taxon>
        <taxon>Kickxellaceae</taxon>
        <taxon>Spiromyces</taxon>
    </lineage>
</organism>
<proteinExistence type="predicted"/>
<name>A0ACC1HGD3_9FUNG</name>
<keyword evidence="2" id="KW-1185">Reference proteome</keyword>
<accession>A0ACC1HGD3</accession>